<evidence type="ECO:0000313" key="4">
    <source>
        <dbReference type="Proteomes" id="UP000534783"/>
    </source>
</evidence>
<reference evidence="3 4" key="1">
    <citation type="journal article" date="2020" name="Nature">
        <title>Bacterial chemolithoautotrophy via manganese oxidation.</title>
        <authorList>
            <person name="Yu H."/>
            <person name="Leadbetter J.R."/>
        </authorList>
    </citation>
    <scope>NUCLEOTIDE SEQUENCE [LARGE SCALE GENOMIC DNA]</scope>
    <source>
        <strain evidence="3 4">Mn-1</strain>
    </source>
</reference>
<dbReference type="PANTHER" id="PTHR34404">
    <property type="entry name" value="REGULATORY PROTEIN, FMDB FAMILY"/>
    <property type="match status" value="1"/>
</dbReference>
<dbReference type="PANTHER" id="PTHR34404:SF3">
    <property type="entry name" value="REGULATORY PROTEIN, FMDB FAMILY"/>
    <property type="match status" value="1"/>
</dbReference>
<dbReference type="InterPro" id="IPR013429">
    <property type="entry name" value="Regulatory_FmdB_Zinc_ribbon"/>
</dbReference>
<comment type="caution">
    <text evidence="3">The sequence shown here is derived from an EMBL/GenBank/DDBJ whole genome shotgun (WGS) entry which is preliminary data.</text>
</comment>
<evidence type="ECO:0000256" key="1">
    <source>
        <dbReference type="SAM" id="MobiDB-lite"/>
    </source>
</evidence>
<feature type="compositionally biased region" description="Low complexity" evidence="1">
    <location>
        <begin position="57"/>
        <end position="67"/>
    </location>
</feature>
<evidence type="ECO:0000259" key="2">
    <source>
        <dbReference type="SMART" id="SM00834"/>
    </source>
</evidence>
<evidence type="ECO:0000313" key="3">
    <source>
        <dbReference type="EMBL" id="NKE72706.1"/>
    </source>
</evidence>
<name>A0A7X6DSQ9_9BACT</name>
<proteinExistence type="predicted"/>
<dbReference type="NCBIfam" id="TIGR02605">
    <property type="entry name" value="CxxC_CxxC_SSSS"/>
    <property type="match status" value="1"/>
</dbReference>
<feature type="region of interest" description="Disordered" evidence="1">
    <location>
        <begin position="52"/>
        <end position="75"/>
    </location>
</feature>
<sequence length="75" mass="8103">MEETVPIYEYACLECKEQFTLLQSLSAKAEETLCPHCGKRKSRRLFSTFASKANTETSSSPPSTGHSHSGGCGCG</sequence>
<gene>
    <name evidence="3" type="ORF">MNODULE_18305</name>
</gene>
<accession>A0A7X6DSQ9</accession>
<dbReference type="Gene3D" id="2.20.28.30">
    <property type="entry name" value="RNA polymerase ii, chain L"/>
    <property type="match status" value="1"/>
</dbReference>
<dbReference type="SMART" id="SM00834">
    <property type="entry name" value="CxxC_CXXC_SSSS"/>
    <property type="match status" value="1"/>
</dbReference>
<keyword evidence="4" id="KW-1185">Reference proteome</keyword>
<protein>
    <submittedName>
        <fullName evidence="3">Zinc ribbon domain-containing protein</fullName>
    </submittedName>
</protein>
<dbReference type="Pfam" id="PF09723">
    <property type="entry name" value="Zn_ribbon_8"/>
    <property type="match status" value="1"/>
</dbReference>
<dbReference type="EMBL" id="VTOW01000004">
    <property type="protein sequence ID" value="NKE72706.1"/>
    <property type="molecule type" value="Genomic_DNA"/>
</dbReference>
<dbReference type="AlphaFoldDB" id="A0A7X6DSQ9"/>
<organism evidence="3 4">
    <name type="scientific">Candidatus Manganitrophus noduliformans</name>
    <dbReference type="NCBI Taxonomy" id="2606439"/>
    <lineage>
        <taxon>Bacteria</taxon>
        <taxon>Pseudomonadati</taxon>
        <taxon>Nitrospirota</taxon>
        <taxon>Nitrospiria</taxon>
        <taxon>Candidatus Troglogloeales</taxon>
        <taxon>Candidatus Manganitrophaceae</taxon>
        <taxon>Candidatus Manganitrophus</taxon>
    </lineage>
</organism>
<feature type="domain" description="Putative regulatory protein FmdB zinc ribbon" evidence="2">
    <location>
        <begin position="6"/>
        <end position="47"/>
    </location>
</feature>
<dbReference type="Proteomes" id="UP000534783">
    <property type="component" value="Unassembled WGS sequence"/>
</dbReference>